<sequence>MALAPGGMSARGGVSRRGGACGFSRRAAFGFRSPKWGIQNISATGGSDCARGFPHGGRADSLGGVRAQFERDLTRRAPEVEESRWVRRSDWPSYSAV</sequence>
<reference evidence="1" key="1">
    <citation type="journal article" date="2014" name="Int. J. Syst. Evol. Microbiol.">
        <title>Complete genome sequence of Corynebacterium casei LMG S-19264T (=DSM 44701T), isolated from a smear-ripened cheese.</title>
        <authorList>
            <consortium name="US DOE Joint Genome Institute (JGI-PGF)"/>
            <person name="Walter F."/>
            <person name="Albersmeier A."/>
            <person name="Kalinowski J."/>
            <person name="Ruckert C."/>
        </authorList>
    </citation>
    <scope>NUCLEOTIDE SEQUENCE</scope>
    <source>
        <strain evidence="1">JCM 4434</strain>
    </source>
</reference>
<accession>A0A8H9LUS3</accession>
<dbReference type="AlphaFoldDB" id="A0A8H9LUS3"/>
<dbReference type="Proteomes" id="UP000610124">
    <property type="component" value="Unassembled WGS sequence"/>
</dbReference>
<protein>
    <submittedName>
        <fullName evidence="1">Uncharacterized protein</fullName>
    </submittedName>
</protein>
<reference evidence="1" key="2">
    <citation type="submission" date="2020-09" db="EMBL/GenBank/DDBJ databases">
        <authorList>
            <person name="Sun Q."/>
            <person name="Ohkuma M."/>
        </authorList>
    </citation>
    <scope>NUCLEOTIDE SEQUENCE</scope>
    <source>
        <strain evidence="1">JCM 4434</strain>
    </source>
</reference>
<evidence type="ECO:0000313" key="1">
    <source>
        <dbReference type="EMBL" id="GGU96394.1"/>
    </source>
</evidence>
<organism evidence="1 2">
    <name type="scientific">Kitasatospora aureofaciens</name>
    <name type="common">Streptomyces aureofaciens</name>
    <dbReference type="NCBI Taxonomy" id="1894"/>
    <lineage>
        <taxon>Bacteria</taxon>
        <taxon>Bacillati</taxon>
        <taxon>Actinomycetota</taxon>
        <taxon>Actinomycetes</taxon>
        <taxon>Kitasatosporales</taxon>
        <taxon>Streptomycetaceae</taxon>
        <taxon>Kitasatospora</taxon>
    </lineage>
</organism>
<dbReference type="EMBL" id="BMUB01000018">
    <property type="protein sequence ID" value="GGU96394.1"/>
    <property type="molecule type" value="Genomic_DNA"/>
</dbReference>
<gene>
    <name evidence="1" type="ORF">GCM10010502_58070</name>
</gene>
<comment type="caution">
    <text evidence="1">The sequence shown here is derived from an EMBL/GenBank/DDBJ whole genome shotgun (WGS) entry which is preliminary data.</text>
</comment>
<proteinExistence type="predicted"/>
<name>A0A8H9LUS3_KITAU</name>
<evidence type="ECO:0000313" key="2">
    <source>
        <dbReference type="Proteomes" id="UP000610124"/>
    </source>
</evidence>